<dbReference type="PANTHER" id="PTHR47810">
    <property type="entry name" value="DNA LIGASE"/>
    <property type="match status" value="1"/>
</dbReference>
<dbReference type="InterPro" id="IPR020923">
    <property type="entry name" value="DNA_ligase_B"/>
</dbReference>
<feature type="signal peptide" evidence="8">
    <location>
        <begin position="1"/>
        <end position="17"/>
    </location>
</feature>
<dbReference type="RefSeq" id="WP_253162834.1">
    <property type="nucleotide sequence ID" value="NZ_JAMYBS010000008.1"/>
</dbReference>
<dbReference type="InterPro" id="IPR013839">
    <property type="entry name" value="DNAligase_adenylation"/>
</dbReference>
<dbReference type="InterPro" id="IPR050326">
    <property type="entry name" value="NAD_dep_DNA_ligaseB"/>
</dbReference>
<evidence type="ECO:0000313" key="11">
    <source>
        <dbReference type="Proteomes" id="UP001165292"/>
    </source>
</evidence>
<dbReference type="PANTHER" id="PTHR47810:SF1">
    <property type="entry name" value="DNA LIGASE B"/>
    <property type="match status" value="1"/>
</dbReference>
<dbReference type="HAMAP" id="MF_01587">
    <property type="entry name" value="DNA_ligase_B"/>
    <property type="match status" value="1"/>
</dbReference>
<organism evidence="10 11">
    <name type="scientific">Stutzerimonas nitrititolerans</name>
    <dbReference type="NCBI Taxonomy" id="2482751"/>
    <lineage>
        <taxon>Bacteria</taxon>
        <taxon>Pseudomonadati</taxon>
        <taxon>Pseudomonadota</taxon>
        <taxon>Gammaproteobacteria</taxon>
        <taxon>Pseudomonadales</taxon>
        <taxon>Pseudomonadaceae</taxon>
        <taxon>Stutzerimonas</taxon>
    </lineage>
</organism>
<dbReference type="Proteomes" id="UP001165292">
    <property type="component" value="Unassembled WGS sequence"/>
</dbReference>
<dbReference type="InterPro" id="IPR013840">
    <property type="entry name" value="DNAligase_N"/>
</dbReference>
<evidence type="ECO:0000259" key="9">
    <source>
        <dbReference type="SMART" id="SM00532"/>
    </source>
</evidence>
<keyword evidence="1 7" id="KW-0436">Ligase</keyword>
<dbReference type="Gene3D" id="3.30.470.30">
    <property type="entry name" value="DNA ligase/mRNA capping enzyme"/>
    <property type="match status" value="1"/>
</dbReference>
<feature type="domain" description="NAD-dependent DNA ligase N-terminal" evidence="9">
    <location>
        <begin position="26"/>
        <end position="425"/>
    </location>
</feature>
<comment type="caution">
    <text evidence="10">The sequence shown here is derived from an EMBL/GenBank/DDBJ whole genome shotgun (WGS) entry which is preliminary data.</text>
</comment>
<dbReference type="GO" id="GO:0006260">
    <property type="term" value="P:DNA replication"/>
    <property type="evidence" value="ECO:0007669"/>
    <property type="project" value="UniProtKB-KW"/>
</dbReference>
<evidence type="ECO:0000256" key="3">
    <source>
        <dbReference type="ARBA" id="ARBA00022763"/>
    </source>
</evidence>
<gene>
    <name evidence="7 10" type="primary">ligB</name>
    <name evidence="10" type="ORF">NJF43_09740</name>
</gene>
<dbReference type="EMBL" id="JAMYBS010000008">
    <property type="protein sequence ID" value="MCO7545032.1"/>
    <property type="molecule type" value="Genomic_DNA"/>
</dbReference>
<feature type="active site" description="N6-AMP-lysine intermediate" evidence="7">
    <location>
        <position position="123"/>
    </location>
</feature>
<proteinExistence type="inferred from homology"/>
<dbReference type="Pfam" id="PF01653">
    <property type="entry name" value="DNA_ligase_aden"/>
    <property type="match status" value="1"/>
</dbReference>
<evidence type="ECO:0000256" key="1">
    <source>
        <dbReference type="ARBA" id="ARBA00022598"/>
    </source>
</evidence>
<dbReference type="EC" id="6.5.1.2" evidence="7"/>
<dbReference type="GO" id="GO:0003911">
    <property type="term" value="F:DNA ligase (NAD+) activity"/>
    <property type="evidence" value="ECO:0007669"/>
    <property type="project" value="UniProtKB-UniRule"/>
</dbReference>
<evidence type="ECO:0000313" key="10">
    <source>
        <dbReference type="EMBL" id="MCO7545032.1"/>
    </source>
</evidence>
<evidence type="ECO:0000256" key="7">
    <source>
        <dbReference type="HAMAP-Rule" id="MF_01587"/>
    </source>
</evidence>
<keyword evidence="3 7" id="KW-0227">DNA damage</keyword>
<evidence type="ECO:0000256" key="2">
    <source>
        <dbReference type="ARBA" id="ARBA00022705"/>
    </source>
</evidence>
<dbReference type="SMART" id="SM00532">
    <property type="entry name" value="LIGANc"/>
    <property type="match status" value="1"/>
</dbReference>
<evidence type="ECO:0000256" key="4">
    <source>
        <dbReference type="ARBA" id="ARBA00023027"/>
    </source>
</evidence>
<evidence type="ECO:0000256" key="6">
    <source>
        <dbReference type="ARBA" id="ARBA00034005"/>
    </source>
</evidence>
<protein>
    <recommendedName>
        <fullName evidence="7">DNA ligase B</fullName>
        <ecNumber evidence="7">6.5.1.2</ecNumber>
    </recommendedName>
    <alternativeName>
        <fullName evidence="7">Polydeoxyribonucleotide synthase [NAD(+)] B</fullName>
    </alternativeName>
</protein>
<evidence type="ECO:0000256" key="8">
    <source>
        <dbReference type="SAM" id="SignalP"/>
    </source>
</evidence>
<keyword evidence="5 7" id="KW-0234">DNA repair</keyword>
<dbReference type="Pfam" id="PF03120">
    <property type="entry name" value="OB_DNA_ligase"/>
    <property type="match status" value="1"/>
</dbReference>
<dbReference type="InterPro" id="IPR004150">
    <property type="entry name" value="NAD_DNA_ligase_OB"/>
</dbReference>
<keyword evidence="2 7" id="KW-0235">DNA replication</keyword>
<dbReference type="GO" id="GO:0006281">
    <property type="term" value="P:DNA repair"/>
    <property type="evidence" value="ECO:0007669"/>
    <property type="project" value="UniProtKB-KW"/>
</dbReference>
<dbReference type="SUPFAM" id="SSF50249">
    <property type="entry name" value="Nucleic acid-binding proteins"/>
    <property type="match status" value="1"/>
</dbReference>
<sequence>MRLIALPLIFIAFPCLAACPPWPAERAEPEIQALSRQLAEWDEAYHAHGLSPVDDEIYDQARARLDGWQRCFASSTDTSGSPLQSAAGPLSHPVPQTGLAKLADEQAVGAWMAHREGLWIQPKVDGVAITLTYRDGLLLQAISRGNGQTGQDWTHKVRALPSVPQRLPAPDEVILQGELYWRMPGHVQSEAGGKGARSRVAGAMASLQLDEQASERIGLFVWDWPNGPANMAARLQGLAALGFADATQFTLPIERLAQARQWREHWYRTPLPFATDGVVLRQGQRPDSQRWKAEAPYWAAAWKYPLRTGLASVSAVEFRIGRSGRITPLLQLEPLQLDDRRISRVSLGSLQRWQALDIRPGDQVAITLAGLTIPRLDAVVWRSQERPVIVPPSPSDYHALSCWQPEPGCEQQFLARLNWLSSERGLDLPGIGAGTWQALFEAGQLPNLLAWLELDGARLQRLPGFAETSAAKLAASFALARQRSFADWLRALGLPPSGEASLGDDWATLATRSEAQWRAEPGIGAGRAQQLSAFFRAAPVLDLRARLQAADVAGF</sequence>
<keyword evidence="8" id="KW-0732">Signal</keyword>
<reference evidence="10" key="1">
    <citation type="submission" date="2022-06" db="EMBL/GenBank/DDBJ databases">
        <title>Detection of beta-lactamases in bacteria of animal origin.</title>
        <authorList>
            <person name="Mlynarcik P."/>
            <person name="Zdarska V."/>
            <person name="Chudobova H."/>
            <person name="Prochazkova P."/>
            <person name="Hricova K."/>
            <person name="Mezerova K."/>
            <person name="Bardon J."/>
            <person name="Dolejska M."/>
            <person name="Sukkar I."/>
            <person name="Kolar M."/>
        </authorList>
    </citation>
    <scope>NUCLEOTIDE SEQUENCE</scope>
    <source>
        <strain evidence="10">S 300-3</strain>
    </source>
</reference>
<dbReference type="Gene3D" id="1.10.150.20">
    <property type="entry name" value="5' to 3' exonuclease, C-terminal subdomain"/>
    <property type="match status" value="1"/>
</dbReference>
<dbReference type="Gene3D" id="1.10.287.610">
    <property type="entry name" value="Helix hairpin bin"/>
    <property type="match status" value="1"/>
</dbReference>
<dbReference type="SUPFAM" id="SSF56091">
    <property type="entry name" value="DNA ligase/mRNA capping enzyme, catalytic domain"/>
    <property type="match status" value="1"/>
</dbReference>
<feature type="chain" id="PRO_5041320902" description="DNA ligase B" evidence="8">
    <location>
        <begin position="18"/>
        <end position="555"/>
    </location>
</feature>
<comment type="catalytic activity">
    <reaction evidence="6 7">
        <text>NAD(+) + (deoxyribonucleotide)n-3'-hydroxyl + 5'-phospho-(deoxyribonucleotide)m = (deoxyribonucleotide)n+m + AMP + beta-nicotinamide D-nucleotide.</text>
        <dbReference type="EC" id="6.5.1.2"/>
    </reaction>
</comment>
<dbReference type="AlphaFoldDB" id="A0AA41WGS3"/>
<dbReference type="SUPFAM" id="SSF47781">
    <property type="entry name" value="RuvA domain 2-like"/>
    <property type="match status" value="1"/>
</dbReference>
<name>A0AA41WGS3_9GAMM</name>
<dbReference type="InterPro" id="IPR012340">
    <property type="entry name" value="NA-bd_OB-fold"/>
</dbReference>
<evidence type="ECO:0000256" key="5">
    <source>
        <dbReference type="ARBA" id="ARBA00023204"/>
    </source>
</evidence>
<comment type="similarity">
    <text evidence="7">Belongs to the NAD-dependent DNA ligase family. LigB subfamily.</text>
</comment>
<comment type="function">
    <text evidence="7">Catalyzes the formation of phosphodiester linkages between 5'-phosphoryl and 3'-hydroxyl groups in double-stranded DNA using NAD as a coenzyme and as the energy source for the reaction.</text>
</comment>
<keyword evidence="4 7" id="KW-0520">NAD</keyword>
<dbReference type="NCBIfam" id="NF005987">
    <property type="entry name" value="PRK08097.1"/>
    <property type="match status" value="1"/>
</dbReference>
<accession>A0AA41WGS3</accession>
<dbReference type="InterPro" id="IPR010994">
    <property type="entry name" value="RuvA_2-like"/>
</dbReference>
<dbReference type="Gene3D" id="2.40.50.140">
    <property type="entry name" value="Nucleic acid-binding proteins"/>
    <property type="match status" value="1"/>
</dbReference>